<dbReference type="EMBL" id="JAWZYT010000094">
    <property type="protein sequence ID" value="KAK4328189.1"/>
    <property type="molecule type" value="Genomic_DNA"/>
</dbReference>
<keyword evidence="2" id="KW-1185">Reference proteome</keyword>
<evidence type="ECO:0000313" key="1">
    <source>
        <dbReference type="EMBL" id="KAK4328189.1"/>
    </source>
</evidence>
<sequence length="152" mass="17598">MIANTFFTKKQEHRIIYKSGGLASQMDFLLYPSNDLPDVSNCKVIPGDHVEAQVTPGDHHVVTIDLSVKVKVSKGQKRKLEGQRKVKWFKLKDRKVSIQFKSEALQKIKSDIYDKNVWWSRTKKALLDTGREVLGESCGKIWESKETWWYSN</sequence>
<name>A0AAE1US25_9EUCA</name>
<organism evidence="1 2">
    <name type="scientific">Petrolisthes manimaculis</name>
    <dbReference type="NCBI Taxonomy" id="1843537"/>
    <lineage>
        <taxon>Eukaryota</taxon>
        <taxon>Metazoa</taxon>
        <taxon>Ecdysozoa</taxon>
        <taxon>Arthropoda</taxon>
        <taxon>Crustacea</taxon>
        <taxon>Multicrustacea</taxon>
        <taxon>Malacostraca</taxon>
        <taxon>Eumalacostraca</taxon>
        <taxon>Eucarida</taxon>
        <taxon>Decapoda</taxon>
        <taxon>Pleocyemata</taxon>
        <taxon>Anomura</taxon>
        <taxon>Galatheoidea</taxon>
        <taxon>Porcellanidae</taxon>
        <taxon>Petrolisthes</taxon>
    </lineage>
</organism>
<comment type="caution">
    <text evidence="1">The sequence shown here is derived from an EMBL/GenBank/DDBJ whole genome shotgun (WGS) entry which is preliminary data.</text>
</comment>
<evidence type="ECO:0000313" key="2">
    <source>
        <dbReference type="Proteomes" id="UP001292094"/>
    </source>
</evidence>
<accession>A0AAE1US25</accession>
<proteinExistence type="predicted"/>
<reference evidence="1" key="1">
    <citation type="submission" date="2023-11" db="EMBL/GenBank/DDBJ databases">
        <title>Genome assemblies of two species of porcelain crab, Petrolisthes cinctipes and Petrolisthes manimaculis (Anomura: Porcellanidae).</title>
        <authorList>
            <person name="Angst P."/>
        </authorList>
    </citation>
    <scope>NUCLEOTIDE SEQUENCE</scope>
    <source>
        <strain evidence="1">PB745_02</strain>
        <tissue evidence="1">Gill</tissue>
    </source>
</reference>
<protein>
    <submittedName>
        <fullName evidence="1">Uncharacterized protein</fullName>
    </submittedName>
</protein>
<dbReference type="AlphaFoldDB" id="A0AAE1US25"/>
<gene>
    <name evidence="1" type="ORF">Pmani_001396</name>
</gene>
<dbReference type="Proteomes" id="UP001292094">
    <property type="component" value="Unassembled WGS sequence"/>
</dbReference>